<evidence type="ECO:0000256" key="4">
    <source>
        <dbReference type="RuleBase" id="RU003465"/>
    </source>
</evidence>
<dbReference type="Gene3D" id="3.60.40.10">
    <property type="entry name" value="PPM-type phosphatase domain"/>
    <property type="match status" value="1"/>
</dbReference>
<evidence type="ECO:0000313" key="7">
    <source>
        <dbReference type="Proteomes" id="UP000053105"/>
    </source>
</evidence>
<evidence type="ECO:0000256" key="3">
    <source>
        <dbReference type="ARBA" id="ARBA00022912"/>
    </source>
</evidence>
<evidence type="ECO:0000313" key="6">
    <source>
        <dbReference type="EMBL" id="KOX73821.1"/>
    </source>
</evidence>
<dbReference type="GO" id="GO:0004741">
    <property type="term" value="F:[pyruvate dehydrogenase (acetyl-transferring)]-phosphatase activity"/>
    <property type="evidence" value="ECO:0007669"/>
    <property type="project" value="TreeGrafter"/>
</dbReference>
<dbReference type="PROSITE" id="PS51746">
    <property type="entry name" value="PPM_2"/>
    <property type="match status" value="1"/>
</dbReference>
<keyword evidence="7" id="KW-1185">Reference proteome</keyword>
<dbReference type="PANTHER" id="PTHR13832">
    <property type="entry name" value="PROTEIN PHOSPHATASE 2C"/>
    <property type="match status" value="1"/>
</dbReference>
<dbReference type="Proteomes" id="UP000053105">
    <property type="component" value="Unassembled WGS sequence"/>
</dbReference>
<dbReference type="InterPro" id="IPR036457">
    <property type="entry name" value="PPM-type-like_dom_sf"/>
</dbReference>
<sequence>MLNRVKSALMNAMGGSELGLQYPTDSDNETVTDYLNSNITAEVENKPYSRPSFLGLTTEETQVSADHRVRPIIVPRDLSRLPWCAGYAECINAGKSTWNEDQTSATRGDLKLSDVNVTLPYVIFSMFDGHAGYQVALTARLHLHRIILGRLMAIPGNMLLNEDEDELIKGRDLVIGAIELAYRQMDQMVEAQAQGGGGGCTAITILFLNGRLYAAGAGDSRAVLVLGESQRALTRDHTPDSESNRVRALGFLRSTELLKGHFTPLEFRKRPLQKELGSLVLYREPYMTGWAYKVLTLSDLKLPLISGHGKRSRVMGTIGVTRGFGDHGLKAASTGVHIKPFLSSQPEVQSINLDSCNLTERDCIIVATDGLWDVVSDKAAANILRKTLAPDNPSLEYRLTMGAQELVQAARGRLVGRAWVGKSENLEETDEKFSPMASVDDISVLVVPLYPYLCEHKQWLKTTQQERRYSMDSLHISVLPKLVTDPSINTDGQTFPNCAGNCLRYLAAPSGLPAFMAIPCLPLRFLLVSVTSSGRVDDENFVGGSTTADLN</sequence>
<dbReference type="InterPro" id="IPR001932">
    <property type="entry name" value="PPM-type_phosphatase-like_dom"/>
</dbReference>
<dbReference type="CDD" id="cd00143">
    <property type="entry name" value="PP2Cc"/>
    <property type="match status" value="1"/>
</dbReference>
<dbReference type="OrthoDB" id="10264738at2759"/>
<name>A0A0N1ITI8_9HYME</name>
<reference evidence="6 7" key="1">
    <citation type="submission" date="2015-07" db="EMBL/GenBank/DDBJ databases">
        <title>The genome of Melipona quadrifasciata.</title>
        <authorList>
            <person name="Pan H."/>
            <person name="Kapheim K."/>
        </authorList>
    </citation>
    <scope>NUCLEOTIDE SEQUENCE [LARGE SCALE GENOMIC DNA]</scope>
    <source>
        <strain evidence="6">0111107301</strain>
        <tissue evidence="6">Whole body</tissue>
    </source>
</reference>
<dbReference type="SUPFAM" id="SSF81606">
    <property type="entry name" value="PP2C-like"/>
    <property type="match status" value="1"/>
</dbReference>
<dbReference type="SMART" id="SM00332">
    <property type="entry name" value="PP2Cc"/>
    <property type="match status" value="1"/>
</dbReference>
<proteinExistence type="inferred from homology"/>
<dbReference type="EMBL" id="KQ435794">
    <property type="protein sequence ID" value="KOX73821.1"/>
    <property type="molecule type" value="Genomic_DNA"/>
</dbReference>
<keyword evidence="3 4" id="KW-0904">Protein phosphatase</keyword>
<comment type="similarity">
    <text evidence="4">Belongs to the PP2C family.</text>
</comment>
<evidence type="ECO:0000259" key="5">
    <source>
        <dbReference type="PROSITE" id="PS51746"/>
    </source>
</evidence>
<accession>A0A0N1ITI8</accession>
<evidence type="ECO:0000256" key="2">
    <source>
        <dbReference type="ARBA" id="ARBA00022801"/>
    </source>
</evidence>
<dbReference type="AlphaFoldDB" id="A0A0N1ITI8"/>
<keyword evidence="1" id="KW-0479">Metal-binding</keyword>
<dbReference type="GO" id="GO:0046872">
    <property type="term" value="F:metal ion binding"/>
    <property type="evidence" value="ECO:0007669"/>
    <property type="project" value="UniProtKB-KW"/>
</dbReference>
<protein>
    <submittedName>
        <fullName evidence="6">Protein phosphatase 1H</fullName>
    </submittedName>
</protein>
<gene>
    <name evidence="6" type="ORF">WN51_13899</name>
</gene>
<dbReference type="Pfam" id="PF00481">
    <property type="entry name" value="PP2C"/>
    <property type="match status" value="2"/>
</dbReference>
<dbReference type="GO" id="GO:0005739">
    <property type="term" value="C:mitochondrion"/>
    <property type="evidence" value="ECO:0007669"/>
    <property type="project" value="TreeGrafter"/>
</dbReference>
<feature type="domain" description="PPM-type phosphatase" evidence="5">
    <location>
        <begin position="86"/>
        <end position="449"/>
    </location>
</feature>
<dbReference type="PANTHER" id="PTHR13832:SF354">
    <property type="entry name" value="GM14138P"/>
    <property type="match status" value="1"/>
</dbReference>
<evidence type="ECO:0000256" key="1">
    <source>
        <dbReference type="ARBA" id="ARBA00022723"/>
    </source>
</evidence>
<dbReference type="InterPro" id="IPR015655">
    <property type="entry name" value="PP2C"/>
</dbReference>
<dbReference type="InterPro" id="IPR000222">
    <property type="entry name" value="PP2C_BS"/>
</dbReference>
<organism evidence="6 7">
    <name type="scientific">Melipona quadrifasciata</name>
    <dbReference type="NCBI Taxonomy" id="166423"/>
    <lineage>
        <taxon>Eukaryota</taxon>
        <taxon>Metazoa</taxon>
        <taxon>Ecdysozoa</taxon>
        <taxon>Arthropoda</taxon>
        <taxon>Hexapoda</taxon>
        <taxon>Insecta</taxon>
        <taxon>Pterygota</taxon>
        <taxon>Neoptera</taxon>
        <taxon>Endopterygota</taxon>
        <taxon>Hymenoptera</taxon>
        <taxon>Apocrita</taxon>
        <taxon>Aculeata</taxon>
        <taxon>Apoidea</taxon>
        <taxon>Anthophila</taxon>
        <taxon>Apidae</taxon>
        <taxon>Melipona</taxon>
    </lineage>
</organism>
<dbReference type="PROSITE" id="PS01032">
    <property type="entry name" value="PPM_1"/>
    <property type="match status" value="1"/>
</dbReference>
<keyword evidence="2 4" id="KW-0378">Hydrolase</keyword>